<dbReference type="AlphaFoldDB" id="A0A7J7LR82"/>
<gene>
    <name evidence="6" type="ORF">GIB67_020344</name>
</gene>
<evidence type="ECO:0000256" key="3">
    <source>
        <dbReference type="ARBA" id="ARBA00022833"/>
    </source>
</evidence>
<keyword evidence="1" id="KW-0479">Metal-binding</keyword>
<dbReference type="InterPro" id="IPR006564">
    <property type="entry name" value="Znf_PMZ"/>
</dbReference>
<dbReference type="Pfam" id="PF04434">
    <property type="entry name" value="SWIM"/>
    <property type="match status" value="1"/>
</dbReference>
<accession>A0A7J7LR82</accession>
<evidence type="ECO:0000256" key="1">
    <source>
        <dbReference type="ARBA" id="ARBA00022723"/>
    </source>
</evidence>
<evidence type="ECO:0000256" key="2">
    <source>
        <dbReference type="ARBA" id="ARBA00022771"/>
    </source>
</evidence>
<dbReference type="GO" id="GO:0008270">
    <property type="term" value="F:zinc ion binding"/>
    <property type="evidence" value="ECO:0007669"/>
    <property type="project" value="UniProtKB-KW"/>
</dbReference>
<evidence type="ECO:0000259" key="5">
    <source>
        <dbReference type="PROSITE" id="PS50966"/>
    </source>
</evidence>
<evidence type="ECO:0000313" key="7">
    <source>
        <dbReference type="Proteomes" id="UP000541444"/>
    </source>
</evidence>
<dbReference type="EMBL" id="JACGCM010002085">
    <property type="protein sequence ID" value="KAF6145153.1"/>
    <property type="molecule type" value="Genomic_DNA"/>
</dbReference>
<keyword evidence="7" id="KW-1185">Reference proteome</keyword>
<dbReference type="PROSITE" id="PS50966">
    <property type="entry name" value="ZF_SWIM"/>
    <property type="match status" value="1"/>
</dbReference>
<keyword evidence="3" id="KW-0862">Zinc</keyword>
<dbReference type="Proteomes" id="UP000541444">
    <property type="component" value="Unassembled WGS sequence"/>
</dbReference>
<feature type="domain" description="SWIM-type" evidence="5">
    <location>
        <begin position="316"/>
        <end position="363"/>
    </location>
</feature>
<sequence>MNGVQLYIIAYFSGDIVRPKIGSIISYVRGSTKLTSLRAHSSYEDFVTLLEETSEIRREDCKLYNFFHGCACVILSVQDFVAMINMHKTNPGTPFHIWIFNLLRVPSQNSQNFIFDFYSSGKEFSTTKDTGSGKGLSLTKVGWGPLRHNSFPDPNLEHRGYPETNGRGLDLRRFGHLVDDNDVPQSNNSFETICTDVPPSNEPSIPQSNVHHLNEPVLTNLLQTNEPFQTITTDMRGSFEQAYQLLMSYFAEVRLVDPDFVFDIQTTSSKNKRFTRYGVAYTNYVESWNNVILKVRDLPIHLFIEELHRICLKMSYTFREKVEKSQTRLTPWARDHYGTCSCRWWQTMGIPCEHRVRALSLSNVDPATRVSEYFTNDT</sequence>
<evidence type="ECO:0000313" key="6">
    <source>
        <dbReference type="EMBL" id="KAF6145153.1"/>
    </source>
</evidence>
<dbReference type="SMART" id="SM00575">
    <property type="entry name" value="ZnF_PMZ"/>
    <property type="match status" value="1"/>
</dbReference>
<keyword evidence="2 4" id="KW-0863">Zinc-finger</keyword>
<organism evidence="6 7">
    <name type="scientific">Kingdonia uniflora</name>
    <dbReference type="NCBI Taxonomy" id="39325"/>
    <lineage>
        <taxon>Eukaryota</taxon>
        <taxon>Viridiplantae</taxon>
        <taxon>Streptophyta</taxon>
        <taxon>Embryophyta</taxon>
        <taxon>Tracheophyta</taxon>
        <taxon>Spermatophyta</taxon>
        <taxon>Magnoliopsida</taxon>
        <taxon>Ranunculales</taxon>
        <taxon>Circaeasteraceae</taxon>
        <taxon>Kingdonia</taxon>
    </lineage>
</organism>
<reference evidence="6 7" key="1">
    <citation type="journal article" date="2020" name="IScience">
        <title>Genome Sequencing of the Endangered Kingdonia uniflora (Circaeasteraceae, Ranunculales) Reveals Potential Mechanisms of Evolutionary Specialization.</title>
        <authorList>
            <person name="Sun Y."/>
            <person name="Deng T."/>
            <person name="Zhang A."/>
            <person name="Moore M.J."/>
            <person name="Landis J.B."/>
            <person name="Lin N."/>
            <person name="Zhang H."/>
            <person name="Zhang X."/>
            <person name="Huang J."/>
            <person name="Zhang X."/>
            <person name="Sun H."/>
            <person name="Wang H."/>
        </authorList>
    </citation>
    <scope>NUCLEOTIDE SEQUENCE [LARGE SCALE GENOMIC DNA]</scope>
    <source>
        <strain evidence="6">TB1705</strain>
        <tissue evidence="6">Leaf</tissue>
    </source>
</reference>
<comment type="caution">
    <text evidence="6">The sequence shown here is derived from an EMBL/GenBank/DDBJ whole genome shotgun (WGS) entry which is preliminary data.</text>
</comment>
<proteinExistence type="predicted"/>
<dbReference type="InterPro" id="IPR007527">
    <property type="entry name" value="Znf_SWIM"/>
</dbReference>
<evidence type="ECO:0000256" key="4">
    <source>
        <dbReference type="PROSITE-ProRule" id="PRU00325"/>
    </source>
</evidence>
<protein>
    <recommendedName>
        <fullName evidence="5">SWIM-type domain-containing protein</fullName>
    </recommendedName>
</protein>
<name>A0A7J7LR82_9MAGN</name>